<dbReference type="Gene3D" id="3.90.1150.10">
    <property type="entry name" value="Aspartate Aminotransferase, domain 1"/>
    <property type="match status" value="1"/>
</dbReference>
<evidence type="ECO:0000313" key="7">
    <source>
        <dbReference type="EMBL" id="MDQ0643195.1"/>
    </source>
</evidence>
<feature type="domain" description="Aminotransferase class I/classII large" evidence="6">
    <location>
        <begin position="35"/>
        <end position="380"/>
    </location>
</feature>
<dbReference type="InterPro" id="IPR015424">
    <property type="entry name" value="PyrdxlP-dep_Trfase"/>
</dbReference>
<reference evidence="7 8" key="1">
    <citation type="submission" date="2023-07" db="EMBL/GenBank/DDBJ databases">
        <title>Comparative genomics of wheat-associated soil bacteria to identify genetic determinants of phenazine resistance.</title>
        <authorList>
            <person name="Mouncey N."/>
        </authorList>
    </citation>
    <scope>NUCLEOTIDE SEQUENCE [LARGE SCALE GENOMIC DNA]</scope>
    <source>
        <strain evidence="7 8">W2I7</strain>
    </source>
</reference>
<dbReference type="InterPro" id="IPR015421">
    <property type="entry name" value="PyrdxlP-dep_Trfase_major"/>
</dbReference>
<evidence type="ECO:0000313" key="8">
    <source>
        <dbReference type="Proteomes" id="UP001239085"/>
    </source>
</evidence>
<evidence type="ECO:0000256" key="4">
    <source>
        <dbReference type="ARBA" id="ARBA00023239"/>
    </source>
</evidence>
<sequence>MSPQNFDALTADDLREAGSMKWTMFPDMVGAFVAEMDFGVAPAVKDAVNSAMERGLTGYLPSHLADDLAQATSTWYRDSYGWGVPAARVHHVPDVIAAFEFAIEQFTSPGAAVIVPTPAYMPFLMVPQMHGRRVIEVPSIEIDGRWQVDHDAVTAAFADGGELFVLCNPHNPLGTVSTREELERISETVAAASGRVFSDEIHAPLVYAPAQHIPYASISDIAAGHTITAASASKAWNLAGLKCAQIILSNDDDALMWESAGGWVGHGTSTLGAVANIGAYAGGGDWLREVVDYLDGNRRLMAELVAEHLPDVRMTTPEGTYIAMLDFRGTGLTGDLGTWFRENAGVAMTDGAACGVAAVGFTRFVFAMPRPLITEAIMRIASALTERAALTSAVSSH</sequence>
<dbReference type="CDD" id="cd00609">
    <property type="entry name" value="AAT_like"/>
    <property type="match status" value="1"/>
</dbReference>
<evidence type="ECO:0000259" key="6">
    <source>
        <dbReference type="Pfam" id="PF00155"/>
    </source>
</evidence>
<dbReference type="Gene3D" id="3.40.640.10">
    <property type="entry name" value="Type I PLP-dependent aspartate aminotransferase-like (Major domain)"/>
    <property type="match status" value="1"/>
</dbReference>
<keyword evidence="8" id="KW-1185">Reference proteome</keyword>
<keyword evidence="4 7" id="KW-0456">Lyase</keyword>
<accession>A0ABU0P780</accession>
<dbReference type="PANTHER" id="PTHR43525">
    <property type="entry name" value="PROTEIN MALY"/>
    <property type="match status" value="1"/>
</dbReference>
<evidence type="ECO:0000256" key="3">
    <source>
        <dbReference type="ARBA" id="ARBA00022898"/>
    </source>
</evidence>
<gene>
    <name evidence="7" type="ORF">QFZ46_001355</name>
</gene>
<dbReference type="EC" id="4.4.1.13" evidence="2"/>
<dbReference type="EMBL" id="JAUSXK010000001">
    <property type="protein sequence ID" value="MDQ0643195.1"/>
    <property type="molecule type" value="Genomic_DNA"/>
</dbReference>
<dbReference type="RefSeq" id="WP_307359730.1">
    <property type="nucleotide sequence ID" value="NZ_JAUSXK010000001.1"/>
</dbReference>
<name>A0ABU0P780_9MICO</name>
<keyword evidence="3" id="KW-0663">Pyridoxal phosphate</keyword>
<dbReference type="SUPFAM" id="SSF53383">
    <property type="entry name" value="PLP-dependent transferases"/>
    <property type="match status" value="1"/>
</dbReference>
<dbReference type="Proteomes" id="UP001239085">
    <property type="component" value="Unassembled WGS sequence"/>
</dbReference>
<comment type="caution">
    <text evidence="7">The sequence shown here is derived from an EMBL/GenBank/DDBJ whole genome shotgun (WGS) entry which is preliminary data.</text>
</comment>
<dbReference type="InterPro" id="IPR051798">
    <property type="entry name" value="Class-II_PLP-Dep_Aminotrans"/>
</dbReference>
<organism evidence="7 8">
    <name type="scientific">Microbacterium murale</name>
    <dbReference type="NCBI Taxonomy" id="1081040"/>
    <lineage>
        <taxon>Bacteria</taxon>
        <taxon>Bacillati</taxon>
        <taxon>Actinomycetota</taxon>
        <taxon>Actinomycetes</taxon>
        <taxon>Micrococcales</taxon>
        <taxon>Microbacteriaceae</taxon>
        <taxon>Microbacterium</taxon>
    </lineage>
</organism>
<dbReference type="GO" id="GO:0047804">
    <property type="term" value="F:cysteine-S-conjugate beta-lyase activity"/>
    <property type="evidence" value="ECO:0007669"/>
    <property type="project" value="UniProtKB-EC"/>
</dbReference>
<evidence type="ECO:0000256" key="2">
    <source>
        <dbReference type="ARBA" id="ARBA00012224"/>
    </source>
</evidence>
<comment type="similarity">
    <text evidence="5">Belongs to the class-II pyridoxal-phosphate-dependent aminotransferase family. MalY/PatB cystathionine beta-lyase subfamily.</text>
</comment>
<proteinExistence type="inferred from homology"/>
<dbReference type="InterPro" id="IPR015422">
    <property type="entry name" value="PyrdxlP-dep_Trfase_small"/>
</dbReference>
<comment type="cofactor">
    <cofactor evidence="1">
        <name>pyridoxal 5'-phosphate</name>
        <dbReference type="ChEBI" id="CHEBI:597326"/>
    </cofactor>
</comment>
<dbReference type="Pfam" id="PF00155">
    <property type="entry name" value="Aminotran_1_2"/>
    <property type="match status" value="1"/>
</dbReference>
<dbReference type="InterPro" id="IPR004839">
    <property type="entry name" value="Aminotransferase_I/II_large"/>
</dbReference>
<evidence type="ECO:0000256" key="1">
    <source>
        <dbReference type="ARBA" id="ARBA00001933"/>
    </source>
</evidence>
<dbReference type="PANTHER" id="PTHR43525:SF2">
    <property type="entry name" value="CYSTATHIONINE BETA-LYASE-RELATED"/>
    <property type="match status" value="1"/>
</dbReference>
<evidence type="ECO:0000256" key="5">
    <source>
        <dbReference type="ARBA" id="ARBA00037974"/>
    </source>
</evidence>
<protein>
    <recommendedName>
        <fullName evidence="2">cysteine-S-conjugate beta-lyase</fullName>
        <ecNumber evidence="2">4.4.1.13</ecNumber>
    </recommendedName>
</protein>